<name>A0ABS7J9L7_9SPHN</name>
<evidence type="ECO:0000313" key="6">
    <source>
        <dbReference type="Proteomes" id="UP000755104"/>
    </source>
</evidence>
<dbReference type="SMART" id="SM00354">
    <property type="entry name" value="HTH_LACI"/>
    <property type="match status" value="1"/>
</dbReference>
<dbReference type="Pfam" id="PF00356">
    <property type="entry name" value="LacI"/>
    <property type="match status" value="1"/>
</dbReference>
<dbReference type="Gene3D" id="1.10.260.40">
    <property type="entry name" value="lambda repressor-like DNA-binding domains"/>
    <property type="match status" value="1"/>
</dbReference>
<dbReference type="InterPro" id="IPR028082">
    <property type="entry name" value="Peripla_BP_I"/>
</dbReference>
<keyword evidence="1" id="KW-0805">Transcription regulation</keyword>
<reference evidence="5 6" key="1">
    <citation type="submission" date="2021-08" db="EMBL/GenBank/DDBJ databases">
        <title>Comparative Genomics Analysis of the Genus Qipengyuania Reveals Extensive Genetic Diversity and Metabolic Versatility, Including the Description of Fifteen Novel Species.</title>
        <authorList>
            <person name="Liu Y."/>
        </authorList>
    </citation>
    <scope>NUCLEOTIDE SEQUENCE [LARGE SCALE GENOMIC DNA]</scope>
    <source>
        <strain evidence="5 6">6D47A</strain>
    </source>
</reference>
<dbReference type="SUPFAM" id="SSF53822">
    <property type="entry name" value="Periplasmic binding protein-like I"/>
    <property type="match status" value="1"/>
</dbReference>
<keyword evidence="2 5" id="KW-0238">DNA-binding</keyword>
<evidence type="ECO:0000256" key="2">
    <source>
        <dbReference type="ARBA" id="ARBA00023125"/>
    </source>
</evidence>
<comment type="caution">
    <text evidence="5">The sequence shown here is derived from an EMBL/GenBank/DDBJ whole genome shotgun (WGS) entry which is preliminary data.</text>
</comment>
<evidence type="ECO:0000313" key="5">
    <source>
        <dbReference type="EMBL" id="MBX7484014.1"/>
    </source>
</evidence>
<keyword evidence="3" id="KW-0804">Transcription</keyword>
<gene>
    <name evidence="5" type="ORF">K3174_15905</name>
</gene>
<dbReference type="SUPFAM" id="SSF47413">
    <property type="entry name" value="lambda repressor-like DNA-binding domains"/>
    <property type="match status" value="1"/>
</dbReference>
<dbReference type="PANTHER" id="PTHR30146:SF120">
    <property type="entry name" value="ALANINE RACEMASE"/>
    <property type="match status" value="1"/>
</dbReference>
<organism evidence="5 6">
    <name type="scientific">Qipengyuania qiaonensis</name>
    <dbReference type="NCBI Taxonomy" id="2867240"/>
    <lineage>
        <taxon>Bacteria</taxon>
        <taxon>Pseudomonadati</taxon>
        <taxon>Pseudomonadota</taxon>
        <taxon>Alphaproteobacteria</taxon>
        <taxon>Sphingomonadales</taxon>
        <taxon>Erythrobacteraceae</taxon>
        <taxon>Qipengyuania</taxon>
    </lineage>
</organism>
<feature type="domain" description="HTH lacI-type" evidence="4">
    <location>
        <begin position="10"/>
        <end position="63"/>
    </location>
</feature>
<dbReference type="Pfam" id="PF13377">
    <property type="entry name" value="Peripla_BP_3"/>
    <property type="match status" value="1"/>
</dbReference>
<dbReference type="CDD" id="cd01392">
    <property type="entry name" value="HTH_LacI"/>
    <property type="match status" value="1"/>
</dbReference>
<dbReference type="InterPro" id="IPR010982">
    <property type="entry name" value="Lambda_DNA-bd_dom_sf"/>
</dbReference>
<keyword evidence="6" id="KW-1185">Reference proteome</keyword>
<dbReference type="EMBL" id="JAIGNO010000018">
    <property type="protein sequence ID" value="MBX7484014.1"/>
    <property type="molecule type" value="Genomic_DNA"/>
</dbReference>
<accession>A0ABS7J9L7</accession>
<dbReference type="Proteomes" id="UP000755104">
    <property type="component" value="Unassembled WGS sequence"/>
</dbReference>
<evidence type="ECO:0000256" key="1">
    <source>
        <dbReference type="ARBA" id="ARBA00023015"/>
    </source>
</evidence>
<dbReference type="InterPro" id="IPR000843">
    <property type="entry name" value="HTH_LacI"/>
</dbReference>
<evidence type="ECO:0000259" key="4">
    <source>
        <dbReference type="PROSITE" id="PS50932"/>
    </source>
</evidence>
<proteinExistence type="predicted"/>
<dbReference type="PROSITE" id="PS50932">
    <property type="entry name" value="HTH_LACI_2"/>
    <property type="match status" value="1"/>
</dbReference>
<dbReference type="InterPro" id="IPR046335">
    <property type="entry name" value="LacI/GalR-like_sensor"/>
</dbReference>
<dbReference type="GO" id="GO:0003677">
    <property type="term" value="F:DNA binding"/>
    <property type="evidence" value="ECO:0007669"/>
    <property type="project" value="UniProtKB-KW"/>
</dbReference>
<dbReference type="Gene3D" id="3.40.50.2300">
    <property type="match status" value="2"/>
</dbReference>
<sequence length="337" mass="36198">MLKLNKGPNTLADLARIAGVSVTTVSRSLAGNPVIAKSTRQRVVALAREHGFKINQSARNLRLKRTGAIGVILPLGHEQQQHLSDPFFMSLLGPLADALSENGYDLLLSRVIPSDEGWLDEMTDSGKVDGVIVIGQSNQTDVIEKVSARYRPIVVWGAAAPGMLQTTVGSDNIAGGRLAASHLLAQGRRRLAFFGASEVPEFAARLDGFRQAISEVADAKEPLLLPVHLTTEESYSAIAEFLSGHPPPDGIVAASDVIAMSALRALGERGLRIPHDVAVIGYDDVLIATHTNPPLTTIRQDVERGARSLVELLFQRMEGKEVSSVMMEPELVLRVSA</sequence>
<dbReference type="PANTHER" id="PTHR30146">
    <property type="entry name" value="LACI-RELATED TRANSCRIPTIONAL REPRESSOR"/>
    <property type="match status" value="1"/>
</dbReference>
<evidence type="ECO:0000256" key="3">
    <source>
        <dbReference type="ARBA" id="ARBA00023163"/>
    </source>
</evidence>
<protein>
    <submittedName>
        <fullName evidence="5">LacI family DNA-binding transcriptional regulator</fullName>
    </submittedName>
</protein>